<evidence type="ECO:0000313" key="3">
    <source>
        <dbReference type="Proteomes" id="UP001500822"/>
    </source>
</evidence>
<dbReference type="InterPro" id="IPR021359">
    <property type="entry name" value="DUF2812"/>
</dbReference>
<dbReference type="Proteomes" id="UP001500822">
    <property type="component" value="Unassembled WGS sequence"/>
</dbReference>
<gene>
    <name evidence="2" type="ORF">GCM10023217_09910</name>
</gene>
<protein>
    <recommendedName>
        <fullName evidence="4">DUF2812 domain-containing protein</fullName>
    </recommendedName>
</protein>
<evidence type="ECO:0000256" key="1">
    <source>
        <dbReference type="SAM" id="Phobius"/>
    </source>
</evidence>
<organism evidence="2 3">
    <name type="scientific">Gordonia alkaliphila</name>
    <dbReference type="NCBI Taxonomy" id="1053547"/>
    <lineage>
        <taxon>Bacteria</taxon>
        <taxon>Bacillati</taxon>
        <taxon>Actinomycetota</taxon>
        <taxon>Actinomycetes</taxon>
        <taxon>Mycobacteriales</taxon>
        <taxon>Gordoniaceae</taxon>
        <taxon>Gordonia</taxon>
    </lineage>
</organism>
<dbReference type="EMBL" id="BAABIE010000003">
    <property type="protein sequence ID" value="GAA4743229.1"/>
    <property type="molecule type" value="Genomic_DNA"/>
</dbReference>
<accession>A0ABP8YYL7</accession>
<feature type="transmembrane region" description="Helical" evidence="1">
    <location>
        <begin position="182"/>
        <end position="203"/>
    </location>
</feature>
<proteinExistence type="predicted"/>
<evidence type="ECO:0008006" key="4">
    <source>
        <dbReference type="Google" id="ProtNLM"/>
    </source>
</evidence>
<keyword evidence="1" id="KW-1133">Transmembrane helix</keyword>
<name>A0ABP8YYL7_9ACTN</name>
<feature type="transmembrane region" description="Helical" evidence="1">
    <location>
        <begin position="150"/>
        <end position="170"/>
    </location>
</feature>
<comment type="caution">
    <text evidence="2">The sequence shown here is derived from an EMBL/GenBank/DDBJ whole genome shotgun (WGS) entry which is preliminary data.</text>
</comment>
<dbReference type="Pfam" id="PF11193">
    <property type="entry name" value="DUF2812"/>
    <property type="match status" value="1"/>
</dbReference>
<keyword evidence="1" id="KW-0812">Transmembrane</keyword>
<evidence type="ECO:0000313" key="2">
    <source>
        <dbReference type="EMBL" id="GAA4743229.1"/>
    </source>
</evidence>
<sequence>MLTFRLISLANGDRASRQWKLKHVIPLWIWRSPMTTTAWLASVRHLAPGSLERYLENQAARGRHLHDVDVWSPLRLRFNDGEPAQVRYVVDRRANPAPADYYTFREDRGWDHVGAVGPLHVWRMEYVGERPVGFINDEVYRNAHRWSLSLGILAAVTLLGAVLLGIVSAIDPVDGASPRDFWAPAIALAAVGVIAAVLSVQLGRGERPTAAERFPELVHH</sequence>
<reference evidence="3" key="1">
    <citation type="journal article" date="2019" name="Int. J. Syst. Evol. Microbiol.">
        <title>The Global Catalogue of Microorganisms (GCM) 10K type strain sequencing project: providing services to taxonomists for standard genome sequencing and annotation.</title>
        <authorList>
            <consortium name="The Broad Institute Genomics Platform"/>
            <consortium name="The Broad Institute Genome Sequencing Center for Infectious Disease"/>
            <person name="Wu L."/>
            <person name="Ma J."/>
        </authorList>
    </citation>
    <scope>NUCLEOTIDE SEQUENCE [LARGE SCALE GENOMIC DNA]</scope>
    <source>
        <strain evidence="3">JCM 18077</strain>
    </source>
</reference>
<keyword evidence="3" id="KW-1185">Reference proteome</keyword>
<keyword evidence="1" id="KW-0472">Membrane</keyword>